<reference evidence="1 2" key="1">
    <citation type="journal article" date="2022" name="Hortic Res">
        <title>A haplotype resolved chromosomal level avocado genome allows analysis of novel avocado genes.</title>
        <authorList>
            <person name="Nath O."/>
            <person name="Fletcher S.J."/>
            <person name="Hayward A."/>
            <person name="Shaw L.M."/>
            <person name="Masouleh A.K."/>
            <person name="Furtado A."/>
            <person name="Henry R.J."/>
            <person name="Mitter N."/>
        </authorList>
    </citation>
    <scope>NUCLEOTIDE SEQUENCE [LARGE SCALE GENOMIC DNA]</scope>
    <source>
        <strain evidence="2">cv. Hass</strain>
    </source>
</reference>
<name>A0ACC2MET0_PERAE</name>
<accession>A0ACC2MET0</accession>
<evidence type="ECO:0000313" key="2">
    <source>
        <dbReference type="Proteomes" id="UP001234297"/>
    </source>
</evidence>
<proteinExistence type="predicted"/>
<organism evidence="1 2">
    <name type="scientific">Persea americana</name>
    <name type="common">Avocado</name>
    <dbReference type="NCBI Taxonomy" id="3435"/>
    <lineage>
        <taxon>Eukaryota</taxon>
        <taxon>Viridiplantae</taxon>
        <taxon>Streptophyta</taxon>
        <taxon>Embryophyta</taxon>
        <taxon>Tracheophyta</taxon>
        <taxon>Spermatophyta</taxon>
        <taxon>Magnoliopsida</taxon>
        <taxon>Magnoliidae</taxon>
        <taxon>Laurales</taxon>
        <taxon>Lauraceae</taxon>
        <taxon>Persea</taxon>
    </lineage>
</organism>
<dbReference type="Proteomes" id="UP001234297">
    <property type="component" value="Chromosome 2"/>
</dbReference>
<gene>
    <name evidence="1" type="ORF">MRB53_005651</name>
</gene>
<evidence type="ECO:0000313" key="1">
    <source>
        <dbReference type="EMBL" id="KAJ8643903.1"/>
    </source>
</evidence>
<keyword evidence="2" id="KW-1185">Reference proteome</keyword>
<sequence length="380" mass="42754">MPPKRKLYVKPGALTKEKNSYGPNRNSNIQRKIPRLNELGAHTLEQALKGPTRRRVTPEDEDDDFNMEYRPSRSEEELSSSGEDDLEDEFANMVGQGRQRHRNAVSQVQRAASQPTVPEHAVSQSTVPERAASQSTVPERAASQSTVPERAASQSTEISVRARAVTDPDLSIAHSTDSSVASTSRRVRGKVVGSAAEKRMKALGVKLIVPLGEMSGAFEGVNASTFAVELGSHIRRIAPYDKPTWSVVDDGTREAVYMAASQKFDFGDWKTDQPVKVAVHKLAMHIYREFRSELHKKYKQLLGEGCDPKQYPPDPQRAAQWISMIEHKWETPEWKVFHSKTTFSDQDLADPSYVKVGSFWIGYSPDWFWISLCWLRALRD</sequence>
<dbReference type="EMBL" id="CM056810">
    <property type="protein sequence ID" value="KAJ8643903.1"/>
    <property type="molecule type" value="Genomic_DNA"/>
</dbReference>
<comment type="caution">
    <text evidence="1">The sequence shown here is derived from an EMBL/GenBank/DDBJ whole genome shotgun (WGS) entry which is preliminary data.</text>
</comment>
<protein>
    <submittedName>
        <fullName evidence="1">Uncharacterized protein</fullName>
    </submittedName>
</protein>